<sequence length="146" mass="15840">MLKTPLSNCRAHLSQFLCPPTQLLLHTLVTCSICILLGAGGAASSDNVQSCIFSNTSNHVLVSLSPYHQELNLTNDRTDITDALCHLCNCTSSPCSCSQVSSDLVWVTTHPLQHLLLLLTLLLPNQFHLRRPRTAHATRAAGRAAT</sequence>
<gene>
    <name evidence="1" type="primary">ORF3</name>
</gene>
<name>A0A089G1F1_9NIDO</name>
<evidence type="ECO:0000313" key="2">
    <source>
        <dbReference type="Proteomes" id="UP000160603"/>
    </source>
</evidence>
<evidence type="ECO:0000313" key="1">
    <source>
        <dbReference type="EMBL" id="AIP91265.1"/>
    </source>
</evidence>
<organism evidence="1 2">
    <name type="scientific">Mikumi yellow baboon virus 1</name>
    <dbReference type="NCBI Taxonomy" id="1546177"/>
    <lineage>
        <taxon>Viruses</taxon>
        <taxon>Riboviria</taxon>
        <taxon>Orthornavirae</taxon>
        <taxon>Pisuviricota</taxon>
        <taxon>Pisoniviricetes</taxon>
        <taxon>Nidovirales</taxon>
        <taxon>Arnidovirineae</taxon>
        <taxon>Arteriviridae</taxon>
        <taxon>Simarterivirinae</taxon>
        <taxon>Thetaarterivirus</taxon>
        <taxon>Mitartevirus</taxon>
        <taxon>Thetaarterivirus mikelba</taxon>
        <taxon>Thetaarterivirus mikelba 1</taxon>
    </lineage>
</organism>
<dbReference type="Proteomes" id="UP000160603">
    <property type="component" value="Genome"/>
</dbReference>
<reference evidence="1 2" key="1">
    <citation type="journal article" date="2014" name="J. Virol.">
        <title>Two Novel Simian Arteriviruses in Captive and Wild Baboons (Papio spp.).</title>
        <authorList>
            <person name="Bailey A.L."/>
            <person name="Lauck M."/>
            <person name="Sibley S.D."/>
            <person name="Pecotte J."/>
            <person name="Rice K."/>
            <person name="Weny G."/>
            <person name="Tumukunde A."/>
            <person name="Hyeroba D."/>
            <person name="Greene J."/>
            <person name="Correll M."/>
            <person name="Gleicher M."/>
            <person name="Friedrich T.C."/>
            <person name="Jahrling P.B."/>
            <person name="Kuhn J.H."/>
            <person name="Goldberg T.L."/>
            <person name="Rogers J."/>
            <person name="O'Connor D.H."/>
        </authorList>
    </citation>
    <scope>NUCLEOTIDE SEQUENCE [LARGE SCALE GENOMIC DNA]</scope>
    <source>
        <strain evidence="1">MYBV_M01</strain>
    </source>
</reference>
<protein>
    <submittedName>
        <fullName evidence="1">GP3 protein</fullName>
    </submittedName>
</protein>
<dbReference type="EMBL" id="KM110941">
    <property type="protein sequence ID" value="AIP91265.1"/>
    <property type="molecule type" value="Genomic_RNA"/>
</dbReference>
<proteinExistence type="predicted"/>
<accession>A0A089G1F1</accession>